<feature type="signal peptide" evidence="1">
    <location>
        <begin position="1"/>
        <end position="20"/>
    </location>
</feature>
<keyword evidence="1" id="KW-0732">Signal</keyword>
<sequence length="127" mass="13519">MICAALAGTTLPAMTTPAMAGGSVSFNLAPPAEGADLLSTGMRIYSMYRGLKNGEIRQNGEGNAAGLYQGGRGNIGFIRQRGQDHRATLRQTGEDNAYGIFQYGRGTQTDVEQRGYGQSGLTFSYGW</sequence>
<reference evidence="3" key="1">
    <citation type="journal article" date="2019" name="Int. J. Syst. Evol. Microbiol.">
        <title>The Global Catalogue of Microorganisms (GCM) 10K type strain sequencing project: providing services to taxonomists for standard genome sequencing and annotation.</title>
        <authorList>
            <consortium name="The Broad Institute Genomics Platform"/>
            <consortium name="The Broad Institute Genome Sequencing Center for Infectious Disease"/>
            <person name="Wu L."/>
            <person name="Ma J."/>
        </authorList>
    </citation>
    <scope>NUCLEOTIDE SEQUENCE [LARGE SCALE GENOMIC DNA]</scope>
    <source>
        <strain evidence="3">CG52</strain>
    </source>
</reference>
<name>A0ABW4M075_9HYPH</name>
<dbReference type="Proteomes" id="UP001597322">
    <property type="component" value="Unassembled WGS sequence"/>
</dbReference>
<evidence type="ECO:0000256" key="1">
    <source>
        <dbReference type="SAM" id="SignalP"/>
    </source>
</evidence>
<protein>
    <submittedName>
        <fullName evidence="2">Curlin</fullName>
    </submittedName>
</protein>
<proteinExistence type="predicted"/>
<dbReference type="RefSeq" id="WP_377397260.1">
    <property type="nucleotide sequence ID" value="NZ_JBHUEQ010000004.1"/>
</dbReference>
<organism evidence="2 3">
    <name type="scientific">Rhizobium helianthi</name>
    <dbReference type="NCBI Taxonomy" id="1132695"/>
    <lineage>
        <taxon>Bacteria</taxon>
        <taxon>Pseudomonadati</taxon>
        <taxon>Pseudomonadota</taxon>
        <taxon>Alphaproteobacteria</taxon>
        <taxon>Hyphomicrobiales</taxon>
        <taxon>Rhizobiaceae</taxon>
        <taxon>Rhizobium/Agrobacterium group</taxon>
        <taxon>Rhizobium</taxon>
    </lineage>
</organism>
<comment type="caution">
    <text evidence="2">The sequence shown here is derived from an EMBL/GenBank/DDBJ whole genome shotgun (WGS) entry which is preliminary data.</text>
</comment>
<keyword evidence="3" id="KW-1185">Reference proteome</keyword>
<dbReference type="EMBL" id="JBHUEQ010000004">
    <property type="protein sequence ID" value="MFD1744801.1"/>
    <property type="molecule type" value="Genomic_DNA"/>
</dbReference>
<evidence type="ECO:0000313" key="3">
    <source>
        <dbReference type="Proteomes" id="UP001597322"/>
    </source>
</evidence>
<feature type="chain" id="PRO_5045339910" evidence="1">
    <location>
        <begin position="21"/>
        <end position="127"/>
    </location>
</feature>
<evidence type="ECO:0000313" key="2">
    <source>
        <dbReference type="EMBL" id="MFD1744801.1"/>
    </source>
</evidence>
<accession>A0ABW4M075</accession>
<gene>
    <name evidence="2" type="ORF">ACFSE1_04935</name>
</gene>